<dbReference type="GO" id="GO:0016788">
    <property type="term" value="F:hydrolase activity, acting on ester bonds"/>
    <property type="evidence" value="ECO:0007669"/>
    <property type="project" value="InterPro"/>
</dbReference>
<dbReference type="PANTHER" id="PTHR10819:SF3">
    <property type="entry name" value="PHOSPHOTRIESTERASE-RELATED PROTEIN"/>
    <property type="match status" value="1"/>
</dbReference>
<evidence type="ECO:0000256" key="2">
    <source>
        <dbReference type="ARBA" id="ARBA00022801"/>
    </source>
</evidence>
<keyword evidence="2" id="KW-0378">Hydrolase</keyword>
<dbReference type="KEGG" id="sfd:USDA257_c24500"/>
<dbReference type="HOGENOM" id="CLU_054760_0_0_5"/>
<dbReference type="InterPro" id="IPR032466">
    <property type="entry name" value="Metal_Hydrolase"/>
</dbReference>
<feature type="binding site" evidence="3">
    <location>
        <position position="176"/>
    </location>
    <ligand>
        <name>a divalent metal cation</name>
        <dbReference type="ChEBI" id="CHEBI:60240"/>
        <label>2</label>
    </ligand>
</feature>
<feature type="binding site" evidence="3">
    <location>
        <position position="33"/>
    </location>
    <ligand>
        <name>a divalent metal cation</name>
        <dbReference type="ChEBI" id="CHEBI:60240"/>
        <label>1</label>
    </ligand>
</feature>
<dbReference type="PIRSF" id="PIRSF016839">
    <property type="entry name" value="PhP"/>
    <property type="match status" value="1"/>
</dbReference>
<dbReference type="eggNOG" id="COG1735">
    <property type="taxonomic scope" value="Bacteria"/>
</dbReference>
<dbReference type="SUPFAM" id="SSF51556">
    <property type="entry name" value="Metallo-dependent hydrolases"/>
    <property type="match status" value="1"/>
</dbReference>
<feature type="binding site" evidence="3">
    <location>
        <position position="237"/>
    </location>
    <ligand>
        <name>a divalent metal cation</name>
        <dbReference type="ChEBI" id="CHEBI:60240"/>
        <label>2</label>
    </ligand>
</feature>
<dbReference type="PROSITE" id="PS01322">
    <property type="entry name" value="PHOSPHOTRIESTERASE_1"/>
    <property type="match status" value="1"/>
</dbReference>
<feature type="binding site" evidence="3">
    <location>
        <position position="208"/>
    </location>
    <ligand>
        <name>a divalent metal cation</name>
        <dbReference type="ChEBI" id="CHEBI:60240"/>
        <label>2</label>
    </ligand>
</feature>
<gene>
    <name evidence="5" type="primary">php</name>
    <name evidence="5" type="ORF">USDA257_c24500</name>
</gene>
<feature type="binding site" evidence="3">
    <location>
        <position position="176"/>
    </location>
    <ligand>
        <name>a divalent metal cation</name>
        <dbReference type="ChEBI" id="CHEBI:60240"/>
        <label>1</label>
    </ligand>
</feature>
<evidence type="ECO:0000256" key="4">
    <source>
        <dbReference type="PROSITE-ProRule" id="PRU00679"/>
    </source>
</evidence>
<dbReference type="PANTHER" id="PTHR10819">
    <property type="entry name" value="PHOSPHOTRIESTERASE-RELATED"/>
    <property type="match status" value="1"/>
</dbReference>
<sequence>MGRELSEGHVRSGQVMTVTGLIAAEALGVTLMHEHVLNDCRCWWHAPKTKERQYLAEGLVCMEILGELRQDPFVNKHNIALDDEPLAITELKAFAAAGGQTVVEPTCRGIGRNPLALRRIAQATGLNIVMGAGYYLASSHPADVAEMSPDEIADEIVHEAVDGAEGTDVRIGLIGEIGVSADFTSSEEKSLRGAARAQVRTGLPLMVHLPGWFRLGHRVLDIIAEEGADLRHTVLCHMNPSHDDFIYQSELASRGAFIEYDMIGMDFFYSDQQVQCPSDEEAARAIVRLVEAGYLDRILLSHDVFLKMMLTHYGGNGYAHVLRHFLPRLKRHGLEEPVLDRMIRGNPRSVFQAGVWASPRQNAIQERR</sequence>
<keyword evidence="1 3" id="KW-0479">Metal-binding</keyword>
<dbReference type="Proteomes" id="UP000006180">
    <property type="component" value="Chromosome"/>
</dbReference>
<dbReference type="InterPro" id="IPR001559">
    <property type="entry name" value="Phosphotriesterase"/>
</dbReference>
<feature type="binding site" evidence="3">
    <location>
        <position position="303"/>
    </location>
    <ligand>
        <name>a divalent metal cation</name>
        <dbReference type="ChEBI" id="CHEBI:60240"/>
        <label>1</label>
    </ligand>
</feature>
<evidence type="ECO:0000256" key="1">
    <source>
        <dbReference type="ARBA" id="ARBA00022723"/>
    </source>
</evidence>
<dbReference type="Gene3D" id="3.20.20.140">
    <property type="entry name" value="Metal-dependent hydrolases"/>
    <property type="match status" value="1"/>
</dbReference>
<dbReference type="InterPro" id="IPR017947">
    <property type="entry name" value="AryldialkylPase_Zn-BS"/>
</dbReference>
<feature type="binding site" evidence="3">
    <location>
        <position position="35"/>
    </location>
    <ligand>
        <name>a divalent metal cation</name>
        <dbReference type="ChEBI" id="CHEBI:60240"/>
        <label>1</label>
    </ligand>
</feature>
<comment type="similarity">
    <text evidence="4">Belongs to the metallo-dependent hydrolases superfamily. Phosphotriesterase family.</text>
</comment>
<dbReference type="CDD" id="cd00530">
    <property type="entry name" value="PTE"/>
    <property type="match status" value="1"/>
</dbReference>
<dbReference type="AlphaFoldDB" id="I3X570"/>
<organism evidence="5 6">
    <name type="scientific">Sinorhizobium fredii (strain USDA 257)</name>
    <dbReference type="NCBI Taxonomy" id="1185652"/>
    <lineage>
        <taxon>Bacteria</taxon>
        <taxon>Pseudomonadati</taxon>
        <taxon>Pseudomonadota</taxon>
        <taxon>Alphaproteobacteria</taxon>
        <taxon>Hyphomicrobiales</taxon>
        <taxon>Rhizobiaceae</taxon>
        <taxon>Sinorhizobium/Ensifer group</taxon>
        <taxon>Sinorhizobium</taxon>
    </lineage>
</organism>
<evidence type="ECO:0000313" key="5">
    <source>
        <dbReference type="EMBL" id="AFL51026.1"/>
    </source>
</evidence>
<dbReference type="EMBL" id="CP003563">
    <property type="protein sequence ID" value="AFL51026.1"/>
    <property type="molecule type" value="Genomic_DNA"/>
</dbReference>
<dbReference type="PATRIC" id="fig|1185652.3.peg.2539"/>
<accession>I3X570</accession>
<dbReference type="STRING" id="1185652.USDA257_c24500"/>
<dbReference type="PROSITE" id="PS51347">
    <property type="entry name" value="PHOSPHOTRIESTERASE_2"/>
    <property type="match status" value="1"/>
</dbReference>
<dbReference type="Pfam" id="PF02126">
    <property type="entry name" value="PTE"/>
    <property type="match status" value="1"/>
</dbReference>
<evidence type="ECO:0000256" key="3">
    <source>
        <dbReference type="PIRSR" id="PIRSR601559-52"/>
    </source>
</evidence>
<protein>
    <submittedName>
        <fullName evidence="5">Phosphotriesterase protein Php</fullName>
    </submittedName>
</protein>
<evidence type="ECO:0000313" key="6">
    <source>
        <dbReference type="Proteomes" id="UP000006180"/>
    </source>
</evidence>
<comment type="caution">
    <text evidence="4">Lacks conserved residue(s) required for the propagation of feature annotation.</text>
</comment>
<reference evidence="5 6" key="1">
    <citation type="journal article" date="2012" name="J. Bacteriol.">
        <title>Complete genome sequence of the broad-host-range strain Sinorhizobium fredii USDA257.</title>
        <authorList>
            <person name="Schuldes J."/>
            <person name="Rodriguez Orbegoso M."/>
            <person name="Schmeisser C."/>
            <person name="Krishnan H.B."/>
            <person name="Daniel R."/>
            <person name="Streit W.R."/>
        </authorList>
    </citation>
    <scope>NUCLEOTIDE SEQUENCE [LARGE SCALE GENOMIC DNA]</scope>
    <source>
        <strain evidence="5 6">USDA 257</strain>
    </source>
</reference>
<comment type="cofactor">
    <cofactor evidence="3">
        <name>a divalent metal cation</name>
        <dbReference type="ChEBI" id="CHEBI:60240"/>
    </cofactor>
    <text evidence="3">Binds 2 divalent metal cations per subunit.</text>
</comment>
<dbReference type="GO" id="GO:0008270">
    <property type="term" value="F:zinc ion binding"/>
    <property type="evidence" value="ECO:0007669"/>
    <property type="project" value="InterPro"/>
</dbReference>
<name>I3X570_SINF2</name>
<dbReference type="RefSeq" id="WP_014763194.1">
    <property type="nucleotide sequence ID" value="NC_018000.1"/>
</dbReference>
<proteinExistence type="inferred from homology"/>